<name>A0ABR1RQF5_9PEZI</name>
<dbReference type="EMBL" id="JAQQWI010000011">
    <property type="protein sequence ID" value="KAK8017201.1"/>
    <property type="molecule type" value="Genomic_DNA"/>
</dbReference>
<organism evidence="1 2">
    <name type="scientific">Apiospora marii</name>
    <dbReference type="NCBI Taxonomy" id="335849"/>
    <lineage>
        <taxon>Eukaryota</taxon>
        <taxon>Fungi</taxon>
        <taxon>Dikarya</taxon>
        <taxon>Ascomycota</taxon>
        <taxon>Pezizomycotina</taxon>
        <taxon>Sordariomycetes</taxon>
        <taxon>Xylariomycetidae</taxon>
        <taxon>Amphisphaeriales</taxon>
        <taxon>Apiosporaceae</taxon>
        <taxon>Apiospora</taxon>
    </lineage>
</organism>
<gene>
    <name evidence="1" type="ORF">PG991_008277</name>
</gene>
<reference evidence="1 2" key="1">
    <citation type="submission" date="2023-01" db="EMBL/GenBank/DDBJ databases">
        <title>Analysis of 21 Apiospora genomes using comparative genomics revels a genus with tremendous synthesis potential of carbohydrate active enzymes and secondary metabolites.</title>
        <authorList>
            <person name="Sorensen T."/>
        </authorList>
    </citation>
    <scope>NUCLEOTIDE SEQUENCE [LARGE SCALE GENOMIC DNA]</scope>
    <source>
        <strain evidence="1 2">CBS 20057</strain>
    </source>
</reference>
<protein>
    <submittedName>
        <fullName evidence="1">Uncharacterized protein</fullName>
    </submittedName>
</protein>
<dbReference type="Proteomes" id="UP001396898">
    <property type="component" value="Unassembled WGS sequence"/>
</dbReference>
<accession>A0ABR1RQF5</accession>
<comment type="caution">
    <text evidence="1">The sequence shown here is derived from an EMBL/GenBank/DDBJ whole genome shotgun (WGS) entry which is preliminary data.</text>
</comment>
<evidence type="ECO:0000313" key="2">
    <source>
        <dbReference type="Proteomes" id="UP001396898"/>
    </source>
</evidence>
<keyword evidence="2" id="KW-1185">Reference proteome</keyword>
<proteinExistence type="predicted"/>
<sequence length="146" mass="16042">MAHESKTSFASEEAIHALTTVAHPRRAVNALVHRAYERFDAPTSTTSYHARGPAVSDAAEIVEGYIAQRRREGVLALVKSYEDLHAHDPADGRVQEPNDLQNGGRGSPLYEWFFAEVETLLGDENLALLAAFYSKAVGIQVSTYDI</sequence>
<evidence type="ECO:0000313" key="1">
    <source>
        <dbReference type="EMBL" id="KAK8017201.1"/>
    </source>
</evidence>